<dbReference type="InterPro" id="IPR036047">
    <property type="entry name" value="F-box-like_dom_sf"/>
</dbReference>
<dbReference type="AlphaFoldDB" id="A0AAN7IY34"/>
<dbReference type="Proteomes" id="UP001324115">
    <property type="component" value="Unassembled WGS sequence"/>
</dbReference>
<evidence type="ECO:0000313" key="3">
    <source>
        <dbReference type="Proteomes" id="UP001324115"/>
    </source>
</evidence>
<dbReference type="SMART" id="SM00256">
    <property type="entry name" value="FBOX"/>
    <property type="match status" value="1"/>
</dbReference>
<dbReference type="SUPFAM" id="SSF50965">
    <property type="entry name" value="Galactose oxidase, central domain"/>
    <property type="match status" value="1"/>
</dbReference>
<evidence type="ECO:0000313" key="2">
    <source>
        <dbReference type="EMBL" id="KAK4590291.1"/>
    </source>
</evidence>
<dbReference type="PANTHER" id="PTHR31672">
    <property type="entry name" value="BNACNNG10540D PROTEIN"/>
    <property type="match status" value="1"/>
</dbReference>
<dbReference type="InterPro" id="IPR011043">
    <property type="entry name" value="Gal_Oxase/kelch_b-propeller"/>
</dbReference>
<dbReference type="Pfam" id="PF07734">
    <property type="entry name" value="FBA_1"/>
    <property type="match status" value="1"/>
</dbReference>
<gene>
    <name evidence="2" type="ORF">RGQ29_020724</name>
</gene>
<dbReference type="InterPro" id="IPR001810">
    <property type="entry name" value="F-box_dom"/>
</dbReference>
<dbReference type="NCBIfam" id="TIGR01640">
    <property type="entry name" value="F_box_assoc_1"/>
    <property type="match status" value="1"/>
</dbReference>
<dbReference type="InterPro" id="IPR006527">
    <property type="entry name" value="F-box-assoc_dom_typ1"/>
</dbReference>
<keyword evidence="3" id="KW-1185">Reference proteome</keyword>
<dbReference type="CDD" id="cd22157">
    <property type="entry name" value="F-box_AtFBW1-like"/>
    <property type="match status" value="1"/>
</dbReference>
<comment type="caution">
    <text evidence="2">The sequence shown here is derived from an EMBL/GenBank/DDBJ whole genome shotgun (WGS) entry which is preliminary data.</text>
</comment>
<name>A0AAN7IY34_QUERU</name>
<protein>
    <recommendedName>
        <fullName evidence="1">F-box domain-containing protein</fullName>
    </recommendedName>
</protein>
<accession>A0AAN7IY34</accession>
<reference evidence="2 3" key="1">
    <citation type="journal article" date="2023" name="G3 (Bethesda)">
        <title>A haplotype-resolved chromosome-scale genome for Quercus rubra L. provides insights into the genetics of adaptive traits for red oak species.</title>
        <authorList>
            <person name="Kapoor B."/>
            <person name="Jenkins J."/>
            <person name="Schmutz J."/>
            <person name="Zhebentyayeva T."/>
            <person name="Kuelheim C."/>
            <person name="Coggeshall M."/>
            <person name="Heim C."/>
            <person name="Lasky J.R."/>
            <person name="Leites L."/>
            <person name="Islam-Faridi N."/>
            <person name="Romero-Severson J."/>
            <person name="DeLeo V.L."/>
            <person name="Lucas S.M."/>
            <person name="Lazic D."/>
            <person name="Gailing O."/>
            <person name="Carlson J."/>
            <person name="Staton M."/>
        </authorList>
    </citation>
    <scope>NUCLEOTIDE SEQUENCE [LARGE SCALE GENOMIC DNA]</scope>
    <source>
        <strain evidence="2">Pseudo-F2</strain>
    </source>
</reference>
<dbReference type="InterPro" id="IPR050796">
    <property type="entry name" value="SCF_F-box_component"/>
</dbReference>
<sequence length="401" mass="44995">MEKQQCLLNDIVYDILSRMPVKSLIRFRCVSKSFDSTITDPKFIATHLNQAISLSNNNNITHNGYLLYTPHSSSPDIEEELHTVVHNTDHTPTEVHAVVYNTDHSLTEVSSFEIPYVLGGTNIVAFCNGLFCLTNNSENNLADQSLYLWNPSIRMFKMVPTQFPDRLPVSRVTFGFAHQNNDFKILRLVCFASGGAEAQVYTLSTNSWKKYEISLEFLNGLSIHYICSSPCLFFNGALHSMAYDNNQEFILSFDVDDGRVRGIMPPQNYVSGCSEFLAVFKGSLALIVFTDEVIGENDVCDIWVMKEYGVSESWTKKSVPMEINANLIGCSVNGELLIEQTSHSGVHIISFDSESLNEENLGIPQTRDVIYTADFVESLVLLNGADIKNQRLDKIKHQICG</sequence>
<evidence type="ECO:0000259" key="1">
    <source>
        <dbReference type="SMART" id="SM00256"/>
    </source>
</evidence>
<organism evidence="2 3">
    <name type="scientific">Quercus rubra</name>
    <name type="common">Northern red oak</name>
    <name type="synonym">Quercus borealis</name>
    <dbReference type="NCBI Taxonomy" id="3512"/>
    <lineage>
        <taxon>Eukaryota</taxon>
        <taxon>Viridiplantae</taxon>
        <taxon>Streptophyta</taxon>
        <taxon>Embryophyta</taxon>
        <taxon>Tracheophyta</taxon>
        <taxon>Spermatophyta</taxon>
        <taxon>Magnoliopsida</taxon>
        <taxon>eudicotyledons</taxon>
        <taxon>Gunneridae</taxon>
        <taxon>Pentapetalae</taxon>
        <taxon>rosids</taxon>
        <taxon>fabids</taxon>
        <taxon>Fagales</taxon>
        <taxon>Fagaceae</taxon>
        <taxon>Quercus</taxon>
    </lineage>
</organism>
<feature type="domain" description="F-box" evidence="1">
    <location>
        <begin position="7"/>
        <end position="47"/>
    </location>
</feature>
<dbReference type="Pfam" id="PF00646">
    <property type="entry name" value="F-box"/>
    <property type="match status" value="1"/>
</dbReference>
<dbReference type="InterPro" id="IPR017451">
    <property type="entry name" value="F-box-assoc_interact_dom"/>
</dbReference>
<proteinExistence type="predicted"/>
<dbReference type="EMBL" id="JAXUIC010000005">
    <property type="protein sequence ID" value="KAK4590291.1"/>
    <property type="molecule type" value="Genomic_DNA"/>
</dbReference>
<dbReference type="SUPFAM" id="SSF81383">
    <property type="entry name" value="F-box domain"/>
    <property type="match status" value="1"/>
</dbReference>
<dbReference type="PANTHER" id="PTHR31672:SF13">
    <property type="entry name" value="F-BOX PROTEIN CPR30-LIKE"/>
    <property type="match status" value="1"/>
</dbReference>